<reference evidence="1 2" key="1">
    <citation type="journal article" date="2024" name="Nat. Commun.">
        <title>Phylogenomics reveals the evolutionary origins of lichenization in chlorophyte algae.</title>
        <authorList>
            <person name="Puginier C."/>
            <person name="Libourel C."/>
            <person name="Otte J."/>
            <person name="Skaloud P."/>
            <person name="Haon M."/>
            <person name="Grisel S."/>
            <person name="Petersen M."/>
            <person name="Berrin J.G."/>
            <person name="Delaux P.M."/>
            <person name="Dal Grande F."/>
            <person name="Keller J."/>
        </authorList>
    </citation>
    <scope>NUCLEOTIDE SEQUENCE [LARGE SCALE GENOMIC DNA]</scope>
    <source>
        <strain evidence="1 2">SAG 245.80</strain>
    </source>
</reference>
<evidence type="ECO:0008006" key="3">
    <source>
        <dbReference type="Google" id="ProtNLM"/>
    </source>
</evidence>
<name>A0AAW1SG57_9CHLO</name>
<protein>
    <recommendedName>
        <fullName evidence="3">DUF1826 domain-containing protein</fullName>
    </recommendedName>
</protein>
<dbReference type="EMBL" id="JALJOU010000003">
    <property type="protein sequence ID" value="KAK9845309.1"/>
    <property type="molecule type" value="Genomic_DNA"/>
</dbReference>
<keyword evidence="2" id="KW-1185">Reference proteome</keyword>
<comment type="caution">
    <text evidence="1">The sequence shown here is derived from an EMBL/GenBank/DDBJ whole genome shotgun (WGS) entry which is preliminary data.</text>
</comment>
<gene>
    <name evidence="1" type="ORF">WJX81_003087</name>
</gene>
<dbReference type="AlphaFoldDB" id="A0AAW1SG57"/>
<dbReference type="Pfam" id="PF08856">
    <property type="entry name" value="DUF1826"/>
    <property type="match status" value="1"/>
</dbReference>
<evidence type="ECO:0000313" key="2">
    <source>
        <dbReference type="Proteomes" id="UP001445335"/>
    </source>
</evidence>
<dbReference type="Proteomes" id="UP001445335">
    <property type="component" value="Unassembled WGS sequence"/>
</dbReference>
<evidence type="ECO:0000313" key="1">
    <source>
        <dbReference type="EMBL" id="KAK9845309.1"/>
    </source>
</evidence>
<accession>A0AAW1SG57</accession>
<proteinExistence type="predicted"/>
<dbReference type="InterPro" id="IPR014955">
    <property type="entry name" value="DUF1826"/>
</dbReference>
<sequence length="146" mass="15877">MADISTVASLFCSVLGLQRARLTLQALTSAVCNRWHSDKVTARACRSKLIAVRGLVTFCGAGTEFLDDRDADRRELQRFLRRDTGGFGVRRNGAVHRAAAGDLLLLKGHSYAGNAGRGAVHRSPEASPCAPRLLIVLDDILEFQED</sequence>
<organism evidence="1 2">
    <name type="scientific">Elliptochloris bilobata</name>
    <dbReference type="NCBI Taxonomy" id="381761"/>
    <lineage>
        <taxon>Eukaryota</taxon>
        <taxon>Viridiplantae</taxon>
        <taxon>Chlorophyta</taxon>
        <taxon>core chlorophytes</taxon>
        <taxon>Trebouxiophyceae</taxon>
        <taxon>Trebouxiophyceae incertae sedis</taxon>
        <taxon>Elliptochloris clade</taxon>
        <taxon>Elliptochloris</taxon>
    </lineage>
</organism>